<dbReference type="PANTHER" id="PTHR24189:SF50">
    <property type="entry name" value="ANKYRIN REPEAT AND SOCS BOX PROTEIN 2"/>
    <property type="match status" value="1"/>
</dbReference>
<feature type="compositionally biased region" description="Acidic residues" evidence="4">
    <location>
        <begin position="466"/>
        <end position="475"/>
    </location>
</feature>
<evidence type="ECO:0000259" key="6">
    <source>
        <dbReference type="PROSITE" id="PS50181"/>
    </source>
</evidence>
<dbReference type="Pfam" id="PF12937">
    <property type="entry name" value="F-box-like"/>
    <property type="match status" value="1"/>
</dbReference>
<feature type="compositionally biased region" description="Polar residues" evidence="4">
    <location>
        <begin position="406"/>
        <end position="429"/>
    </location>
</feature>
<keyword evidence="2 3" id="KW-0040">ANK repeat</keyword>
<protein>
    <submittedName>
        <fullName evidence="7">Fbox domain containing protein</fullName>
    </submittedName>
</protein>
<sequence>MSLSLIDLLPAELVLAVLSHIDPLSKDPAAVRATCRSWRRFLRDERLWRQFHARVYPTRLPGDEATNEAHDALVMRGARSWRQSFADKTGRLKNALAHHQHRAKSKSDHEGLEWRLVAAANEGCLPLVRRFADALLELLASRGLEPAEGLASLEADNQRPNQRARGNVLHMALCGACVAHSAPTVKLLLELGAKVKPEKKYVRGDPKAPTGNHQYHAPLKCAAASHYVPLATLLLDHGADLEPTALAAAARVGDTAMIEMLLQRGVDHSDGSALWLAAHAGHMDAFRLLIDRGCDPRIGHALGNAVIARDVDAARLLTDHGAVPTSEHVAMALGHAGWASTVELLRVLASGIETNESYSLLTSAAVAAGDEDVCRFLIEHGVDINTHNDELPGRKIINTPLHHAARTNNVDHASTDTPRSRDSSPSTAGQEKEEDEDEDEDESEAATKTSKSSGKRKNRSSSQSDMNEEEDDDDDDAKKQKKKAKTTKKTNKEKKEKEVSGERQEELALEADVRRLARLDKTDVFALRQLLRTAGMKPSEIPRRKVEMLRAAVARLTGDDADALLAKCRLPPNARNPSPARHVTEI</sequence>
<evidence type="ECO:0000256" key="2">
    <source>
        <dbReference type="ARBA" id="ARBA00023043"/>
    </source>
</evidence>
<dbReference type="InterPro" id="IPR002110">
    <property type="entry name" value="Ankyrin_rpt"/>
</dbReference>
<dbReference type="VEuPathDB" id="AmoebaDB:ACA1_200370"/>
<name>L8H3E6_ACACF</name>
<dbReference type="STRING" id="1257118.L8H3E6"/>
<dbReference type="Gene3D" id="1.20.1280.50">
    <property type="match status" value="1"/>
</dbReference>
<proteinExistence type="predicted"/>
<evidence type="ECO:0000256" key="3">
    <source>
        <dbReference type="PROSITE-ProRule" id="PRU00023"/>
    </source>
</evidence>
<dbReference type="InterPro" id="IPR036047">
    <property type="entry name" value="F-box-like_dom_sf"/>
</dbReference>
<organism evidence="7 8">
    <name type="scientific">Acanthamoeba castellanii (strain ATCC 30010 / Neff)</name>
    <dbReference type="NCBI Taxonomy" id="1257118"/>
    <lineage>
        <taxon>Eukaryota</taxon>
        <taxon>Amoebozoa</taxon>
        <taxon>Discosea</taxon>
        <taxon>Longamoebia</taxon>
        <taxon>Centramoebida</taxon>
        <taxon>Acanthamoebidae</taxon>
        <taxon>Acanthamoeba</taxon>
    </lineage>
</organism>
<dbReference type="RefSeq" id="XP_004341822.1">
    <property type="nucleotide sequence ID" value="XM_004341774.1"/>
</dbReference>
<accession>L8H3E6</accession>
<dbReference type="Pfam" id="PF13637">
    <property type="entry name" value="Ank_4"/>
    <property type="match status" value="1"/>
</dbReference>
<feature type="compositionally biased region" description="Basic residues" evidence="4">
    <location>
        <begin position="479"/>
        <end position="492"/>
    </location>
</feature>
<reference evidence="7 8" key="1">
    <citation type="journal article" date="2013" name="Genome Biol.">
        <title>Genome of Acanthamoeba castellanii highlights extensive lateral gene transfer and early evolution of tyrosine kinase signaling.</title>
        <authorList>
            <person name="Clarke M."/>
            <person name="Lohan A.J."/>
            <person name="Liu B."/>
            <person name="Lagkouvardos I."/>
            <person name="Roy S."/>
            <person name="Zafar N."/>
            <person name="Bertelli C."/>
            <person name="Schilde C."/>
            <person name="Kianianmomeni A."/>
            <person name="Burglin T.R."/>
            <person name="Frech C."/>
            <person name="Turcotte B."/>
            <person name="Kopec K.O."/>
            <person name="Synnott J.M."/>
            <person name="Choo C."/>
            <person name="Paponov I."/>
            <person name="Finkler A."/>
            <person name="Soon Heng Tan C."/>
            <person name="Hutchins A.P."/>
            <person name="Weinmeier T."/>
            <person name="Rattei T."/>
            <person name="Chu J.S."/>
            <person name="Gimenez G."/>
            <person name="Irimia M."/>
            <person name="Rigden D.J."/>
            <person name="Fitzpatrick D.A."/>
            <person name="Lorenzo-Morales J."/>
            <person name="Bateman A."/>
            <person name="Chiu C.H."/>
            <person name="Tang P."/>
            <person name="Hegemann P."/>
            <person name="Fromm H."/>
            <person name="Raoult D."/>
            <person name="Greub G."/>
            <person name="Miranda-Saavedra D."/>
            <person name="Chen N."/>
            <person name="Nash P."/>
            <person name="Ginger M.L."/>
            <person name="Horn M."/>
            <person name="Schaap P."/>
            <person name="Caler L."/>
            <person name="Loftus B."/>
        </authorList>
    </citation>
    <scope>NUCLEOTIDE SEQUENCE [LARGE SCALE GENOMIC DNA]</scope>
    <source>
        <strain evidence="7 8">Neff</strain>
    </source>
</reference>
<dbReference type="InterPro" id="IPR050745">
    <property type="entry name" value="Multifunctional_regulatory"/>
</dbReference>
<dbReference type="InterPro" id="IPR036770">
    <property type="entry name" value="Ankyrin_rpt-contain_sf"/>
</dbReference>
<dbReference type="Gene3D" id="1.25.40.20">
    <property type="entry name" value="Ankyrin repeat-containing domain"/>
    <property type="match status" value="3"/>
</dbReference>
<dbReference type="SUPFAM" id="SSF48403">
    <property type="entry name" value="Ankyrin repeat"/>
    <property type="match status" value="1"/>
</dbReference>
<evidence type="ECO:0000256" key="1">
    <source>
        <dbReference type="ARBA" id="ARBA00022737"/>
    </source>
</evidence>
<dbReference type="OrthoDB" id="194358at2759"/>
<dbReference type="Proteomes" id="UP000011083">
    <property type="component" value="Unassembled WGS sequence"/>
</dbReference>
<dbReference type="AlphaFoldDB" id="L8H3E6"/>
<dbReference type="SMART" id="SM00256">
    <property type="entry name" value="FBOX"/>
    <property type="match status" value="1"/>
</dbReference>
<feature type="domain" description="F-box" evidence="6">
    <location>
        <begin position="3"/>
        <end position="51"/>
    </location>
</feature>
<dbReference type="PANTHER" id="PTHR24189">
    <property type="entry name" value="MYOTROPHIN"/>
    <property type="match status" value="1"/>
</dbReference>
<keyword evidence="5" id="KW-0732">Signal</keyword>
<keyword evidence="8" id="KW-1185">Reference proteome</keyword>
<feature type="repeat" description="ANK" evidence="3">
    <location>
        <begin position="365"/>
        <end position="389"/>
    </location>
</feature>
<dbReference type="PROSITE" id="PS50181">
    <property type="entry name" value="FBOX"/>
    <property type="match status" value="1"/>
</dbReference>
<evidence type="ECO:0000313" key="8">
    <source>
        <dbReference type="Proteomes" id="UP000011083"/>
    </source>
</evidence>
<dbReference type="InterPro" id="IPR001810">
    <property type="entry name" value="F-box_dom"/>
</dbReference>
<evidence type="ECO:0000256" key="5">
    <source>
        <dbReference type="SAM" id="SignalP"/>
    </source>
</evidence>
<dbReference type="PROSITE" id="PS50088">
    <property type="entry name" value="ANK_REPEAT"/>
    <property type="match status" value="1"/>
</dbReference>
<evidence type="ECO:0000256" key="4">
    <source>
        <dbReference type="SAM" id="MobiDB-lite"/>
    </source>
</evidence>
<dbReference type="SMART" id="SM00248">
    <property type="entry name" value="ANK"/>
    <property type="match status" value="3"/>
</dbReference>
<dbReference type="EMBL" id="KB007932">
    <property type="protein sequence ID" value="ELR19730.1"/>
    <property type="molecule type" value="Genomic_DNA"/>
</dbReference>
<dbReference type="GeneID" id="14920560"/>
<dbReference type="SUPFAM" id="SSF81383">
    <property type="entry name" value="F-box domain"/>
    <property type="match status" value="1"/>
</dbReference>
<dbReference type="KEGG" id="acan:ACA1_200370"/>
<keyword evidence="1" id="KW-0677">Repeat</keyword>
<feature type="chain" id="PRO_5003990107" evidence="5">
    <location>
        <begin position="17"/>
        <end position="586"/>
    </location>
</feature>
<gene>
    <name evidence="7" type="ORF">ACA1_200370</name>
</gene>
<feature type="region of interest" description="Disordered" evidence="4">
    <location>
        <begin position="400"/>
        <end position="505"/>
    </location>
</feature>
<dbReference type="Pfam" id="PF12796">
    <property type="entry name" value="Ank_2"/>
    <property type="match status" value="1"/>
</dbReference>
<feature type="compositionally biased region" description="Acidic residues" evidence="4">
    <location>
        <begin position="432"/>
        <end position="444"/>
    </location>
</feature>
<evidence type="ECO:0000313" key="7">
    <source>
        <dbReference type="EMBL" id="ELR19730.1"/>
    </source>
</evidence>
<feature type="compositionally biased region" description="Basic and acidic residues" evidence="4">
    <location>
        <begin position="493"/>
        <end position="505"/>
    </location>
</feature>
<feature type="signal peptide" evidence="5">
    <location>
        <begin position="1"/>
        <end position="16"/>
    </location>
</feature>